<feature type="transmembrane region" description="Helical" evidence="7">
    <location>
        <begin position="496"/>
        <end position="513"/>
    </location>
</feature>
<keyword evidence="2" id="KW-0813">Transport</keyword>
<keyword evidence="3 7" id="KW-0812">Transmembrane</keyword>
<feature type="domain" description="Major facilitator superfamily (MFS) profile" evidence="8">
    <location>
        <begin position="110"/>
        <end position="544"/>
    </location>
</feature>
<dbReference type="PANTHER" id="PTHR23501">
    <property type="entry name" value="MAJOR FACILITATOR SUPERFAMILY"/>
    <property type="match status" value="1"/>
</dbReference>
<dbReference type="InterPro" id="IPR036259">
    <property type="entry name" value="MFS_trans_sf"/>
</dbReference>
<feature type="transmembrane region" description="Helical" evidence="7">
    <location>
        <begin position="368"/>
        <end position="387"/>
    </location>
</feature>
<feature type="transmembrane region" description="Helical" evidence="7">
    <location>
        <begin position="399"/>
        <end position="420"/>
    </location>
</feature>
<dbReference type="InterPro" id="IPR011701">
    <property type="entry name" value="MFS"/>
</dbReference>
<keyword evidence="10" id="KW-1185">Reference proteome</keyword>
<feature type="transmembrane region" description="Helical" evidence="7">
    <location>
        <begin position="452"/>
        <end position="469"/>
    </location>
</feature>
<sequence length="549" mass="55762">MTGKRISGGRTTGGRVSGGPVGPISGEAPSQAHGAPGAPASRLPLDAPRPQPGVPTVRKPFSGGPGGPISGEAPSQAHGAPGAPASRLPLDAPRPQPGVPPVRKPFSGTMMAPLLLGVALNPINSTMIATALVAVGHAFGVGVAQTAWLVASLYLASAVGQPTMGRLADLVGPRKVFLGGLVVVLAAGLVGALAPAFGWLIASRVLLGVGTSAAYPSAMAMLRAESRRVGVEAPRPVLGRLSLASLASAAVGPVLGGALAATLGWRAVFAVNIPAALIGLALAWRWAPADPPRAADRGRVDLDPPGLLLFAATIATTMLFLMNLAHPDWLLLVLVALLGSALVAWELRADRPFLDLRLLGRSPGLTRTFVRSGLTYLVLYCMLYGFSQWLQESHGLSSFHAGLIALPMSVTAAVFSLLGARTKTLRVPLVVLTLLLGAGSALLLVLDAHTPIAVLVLASTLFGVGQGLASSCNQAAVYAQAPADGTGSAAGLQRTSIYLGAILSSSVLALLYGSRATDVGLHGIALVMSLLCAALLLFTAADRALRAGR</sequence>
<evidence type="ECO:0000259" key="8">
    <source>
        <dbReference type="PROSITE" id="PS50850"/>
    </source>
</evidence>
<dbReference type="InterPro" id="IPR020846">
    <property type="entry name" value="MFS_dom"/>
</dbReference>
<protein>
    <submittedName>
        <fullName evidence="9">Predicted arabinose efflux permease, MFS family</fullName>
    </submittedName>
</protein>
<comment type="subcellular location">
    <subcellularLocation>
        <location evidence="1">Cell inner membrane</location>
        <topology evidence="1">Multi-pass membrane protein</topology>
    </subcellularLocation>
</comment>
<dbReference type="Gene3D" id="1.20.1720.10">
    <property type="entry name" value="Multidrug resistance protein D"/>
    <property type="match status" value="1"/>
</dbReference>
<dbReference type="Pfam" id="PF07690">
    <property type="entry name" value="MFS_1"/>
    <property type="match status" value="1"/>
</dbReference>
<dbReference type="STRING" id="235985.SAMN05414137_11693"/>
<feature type="transmembrane region" description="Helical" evidence="7">
    <location>
        <begin position="145"/>
        <end position="164"/>
    </location>
</feature>
<feature type="transmembrane region" description="Helical" evidence="7">
    <location>
        <begin position="519"/>
        <end position="541"/>
    </location>
</feature>
<dbReference type="Gene3D" id="1.20.1250.20">
    <property type="entry name" value="MFS general substrate transporter like domains"/>
    <property type="match status" value="1"/>
</dbReference>
<dbReference type="eggNOG" id="COG0477">
    <property type="taxonomic scope" value="Bacteria"/>
</dbReference>
<evidence type="ECO:0000313" key="10">
    <source>
        <dbReference type="Proteomes" id="UP000183015"/>
    </source>
</evidence>
<evidence type="ECO:0000256" key="4">
    <source>
        <dbReference type="ARBA" id="ARBA00022989"/>
    </source>
</evidence>
<dbReference type="EMBL" id="FOAZ01000016">
    <property type="protein sequence ID" value="SEL98972.1"/>
    <property type="molecule type" value="Genomic_DNA"/>
</dbReference>
<feature type="transmembrane region" description="Helical" evidence="7">
    <location>
        <begin position="329"/>
        <end position="347"/>
    </location>
</feature>
<dbReference type="GO" id="GO:0022857">
    <property type="term" value="F:transmembrane transporter activity"/>
    <property type="evidence" value="ECO:0007669"/>
    <property type="project" value="InterPro"/>
</dbReference>
<keyword evidence="4 7" id="KW-1133">Transmembrane helix</keyword>
<evidence type="ECO:0000256" key="1">
    <source>
        <dbReference type="ARBA" id="ARBA00004429"/>
    </source>
</evidence>
<evidence type="ECO:0000256" key="7">
    <source>
        <dbReference type="SAM" id="Phobius"/>
    </source>
</evidence>
<keyword evidence="5 7" id="KW-0472">Membrane</keyword>
<dbReference type="PROSITE" id="PS50850">
    <property type="entry name" value="MFS"/>
    <property type="match status" value="1"/>
</dbReference>
<evidence type="ECO:0000256" key="6">
    <source>
        <dbReference type="SAM" id="MobiDB-lite"/>
    </source>
</evidence>
<reference evidence="10" key="1">
    <citation type="submission" date="2016-10" db="EMBL/GenBank/DDBJ databases">
        <authorList>
            <person name="Varghese N."/>
        </authorList>
    </citation>
    <scope>NUCLEOTIDE SEQUENCE [LARGE SCALE GENOMIC DNA]</scope>
    <source>
        <strain evidence="10">DSM 45096 / BCRC 16803 / CGMCC 4.1857 / CIP 109030 / JCM 12277 / KCTC 19219 / NBRC 100920 / 33214</strain>
    </source>
</reference>
<feature type="transmembrane region" description="Helical" evidence="7">
    <location>
        <begin position="114"/>
        <end position="139"/>
    </location>
</feature>
<evidence type="ECO:0000256" key="2">
    <source>
        <dbReference type="ARBA" id="ARBA00022448"/>
    </source>
</evidence>
<proteinExistence type="predicted"/>
<feature type="transmembrane region" description="Helical" evidence="7">
    <location>
        <begin position="307"/>
        <end position="323"/>
    </location>
</feature>
<name>A0A1H7UPN6_STRJI</name>
<feature type="transmembrane region" description="Helical" evidence="7">
    <location>
        <begin position="176"/>
        <end position="199"/>
    </location>
</feature>
<gene>
    <name evidence="9" type="ORF">SAMN05414137_11693</name>
</gene>
<evidence type="ECO:0000313" key="9">
    <source>
        <dbReference type="EMBL" id="SEL98972.1"/>
    </source>
</evidence>
<dbReference type="GO" id="GO:0005886">
    <property type="term" value="C:plasma membrane"/>
    <property type="evidence" value="ECO:0007669"/>
    <property type="project" value="UniProtKB-SubCell"/>
</dbReference>
<feature type="compositionally biased region" description="Gly residues" evidence="6">
    <location>
        <begin position="10"/>
        <end position="21"/>
    </location>
</feature>
<feature type="region of interest" description="Disordered" evidence="6">
    <location>
        <begin position="1"/>
        <end position="99"/>
    </location>
</feature>
<dbReference type="SUPFAM" id="SSF103473">
    <property type="entry name" value="MFS general substrate transporter"/>
    <property type="match status" value="1"/>
</dbReference>
<evidence type="ECO:0000256" key="3">
    <source>
        <dbReference type="ARBA" id="ARBA00022692"/>
    </source>
</evidence>
<feature type="transmembrane region" description="Helical" evidence="7">
    <location>
        <begin position="267"/>
        <end position="287"/>
    </location>
</feature>
<accession>A0A1H7UPN6</accession>
<dbReference type="Proteomes" id="UP000183015">
    <property type="component" value="Unassembled WGS sequence"/>
</dbReference>
<dbReference type="AlphaFoldDB" id="A0A1H7UPN6"/>
<feature type="transmembrane region" description="Helical" evidence="7">
    <location>
        <begin position="427"/>
        <end position="446"/>
    </location>
</feature>
<feature type="transmembrane region" description="Helical" evidence="7">
    <location>
        <begin position="243"/>
        <end position="261"/>
    </location>
</feature>
<evidence type="ECO:0000256" key="5">
    <source>
        <dbReference type="ARBA" id="ARBA00023136"/>
    </source>
</evidence>
<dbReference type="PANTHER" id="PTHR23501:SF191">
    <property type="entry name" value="VACUOLAR BASIC AMINO ACID TRANSPORTER 4"/>
    <property type="match status" value="1"/>
</dbReference>
<organism evidence="9 10">
    <name type="scientific">Streptacidiphilus jiangxiensis</name>
    <dbReference type="NCBI Taxonomy" id="235985"/>
    <lineage>
        <taxon>Bacteria</taxon>
        <taxon>Bacillati</taxon>
        <taxon>Actinomycetota</taxon>
        <taxon>Actinomycetes</taxon>
        <taxon>Kitasatosporales</taxon>
        <taxon>Streptomycetaceae</taxon>
        <taxon>Streptacidiphilus</taxon>
    </lineage>
</organism>